<dbReference type="Proteomes" id="UP000271889">
    <property type="component" value="Unassembled WGS sequence"/>
</dbReference>
<keyword evidence="1" id="KW-0472">Membrane</keyword>
<feature type="transmembrane region" description="Helical" evidence="1">
    <location>
        <begin position="103"/>
        <end position="127"/>
    </location>
</feature>
<dbReference type="EMBL" id="UYRV01027678">
    <property type="protein sequence ID" value="VDK81316.1"/>
    <property type="molecule type" value="Genomic_DNA"/>
</dbReference>
<feature type="transmembrane region" description="Helical" evidence="1">
    <location>
        <begin position="20"/>
        <end position="40"/>
    </location>
</feature>
<sequence>MSVEFTNISVANYDKTSTFFYAGEGSILFFFNTFFVFRFLSNKHHRAQKDSLLIVGYLIFDTLFGLTYMCSGIYRIILIYASSYEYISDFPASSKWECIETPALLFVIITPTAGIIVFVTALDRCYVAMYPLRYLQLNVRYAIIVICIPYIIALPPVIKALLGSYSNRFVKDVSVADHRQHLTTLAYLDWL</sequence>
<dbReference type="SUPFAM" id="SSF81321">
    <property type="entry name" value="Family A G protein-coupled receptor-like"/>
    <property type="match status" value="1"/>
</dbReference>
<reference evidence="2 3" key="1">
    <citation type="submission" date="2018-11" db="EMBL/GenBank/DDBJ databases">
        <authorList>
            <consortium name="Pathogen Informatics"/>
        </authorList>
    </citation>
    <scope>NUCLEOTIDE SEQUENCE [LARGE SCALE GENOMIC DNA]</scope>
</reference>
<dbReference type="AlphaFoldDB" id="A0A3P6T0Q9"/>
<name>A0A3P6T0Q9_CYLGO</name>
<proteinExistence type="predicted"/>
<evidence type="ECO:0000313" key="3">
    <source>
        <dbReference type="Proteomes" id="UP000271889"/>
    </source>
</evidence>
<keyword evidence="1" id="KW-0812">Transmembrane</keyword>
<feature type="transmembrane region" description="Helical" evidence="1">
    <location>
        <begin position="52"/>
        <end position="83"/>
    </location>
</feature>
<dbReference type="OrthoDB" id="5820857at2759"/>
<keyword evidence="1" id="KW-1133">Transmembrane helix</keyword>
<evidence type="ECO:0000256" key="1">
    <source>
        <dbReference type="SAM" id="Phobius"/>
    </source>
</evidence>
<feature type="transmembrane region" description="Helical" evidence="1">
    <location>
        <begin position="139"/>
        <end position="158"/>
    </location>
</feature>
<evidence type="ECO:0008006" key="4">
    <source>
        <dbReference type="Google" id="ProtNLM"/>
    </source>
</evidence>
<keyword evidence="3" id="KW-1185">Reference proteome</keyword>
<dbReference type="Gene3D" id="1.20.1070.10">
    <property type="entry name" value="Rhodopsin 7-helix transmembrane proteins"/>
    <property type="match status" value="1"/>
</dbReference>
<organism evidence="2 3">
    <name type="scientific">Cylicostephanus goldi</name>
    <name type="common">Nematode worm</name>
    <dbReference type="NCBI Taxonomy" id="71465"/>
    <lineage>
        <taxon>Eukaryota</taxon>
        <taxon>Metazoa</taxon>
        <taxon>Ecdysozoa</taxon>
        <taxon>Nematoda</taxon>
        <taxon>Chromadorea</taxon>
        <taxon>Rhabditida</taxon>
        <taxon>Rhabditina</taxon>
        <taxon>Rhabditomorpha</taxon>
        <taxon>Strongyloidea</taxon>
        <taxon>Strongylidae</taxon>
        <taxon>Cylicostephanus</taxon>
    </lineage>
</organism>
<protein>
    <recommendedName>
        <fullName evidence="4">G-protein coupled receptors family 1 profile domain-containing protein</fullName>
    </recommendedName>
</protein>
<gene>
    <name evidence="2" type="ORF">CGOC_LOCUS7811</name>
</gene>
<accession>A0A3P6T0Q9</accession>
<evidence type="ECO:0000313" key="2">
    <source>
        <dbReference type="EMBL" id="VDK81316.1"/>
    </source>
</evidence>